<keyword evidence="4" id="KW-1185">Reference proteome</keyword>
<dbReference type="InterPro" id="IPR029063">
    <property type="entry name" value="SAM-dependent_MTases_sf"/>
</dbReference>
<sequence length="347" mass="39149">MNMTLIHRINGILMSSVRNFSNSQLCFSLPPNSIMNVFDRQAKLRQKERAAADPDVKLYDYIKDEIGYRLADRIFDIKREFKCALDLGCGRGHLAKHVLGDNVKNLIMADMCSAYIDQAQLPEQVNVEKKVLDEESFSLDENSLDLVISCLSLHWVNDLPGCFNKIIASLKNDGVFMAAIFGGETLYELRSSLQLADLERDGGISPHISPFTQIRDIGSLMNRAGFTMLTIDCDELVIGYPSMFQLMWDLKGMGESNAARNRTLHLKRDTMLAAAAIYEELYGKVKEDGEKYIPATFQIIYMVGWKPDASQPKPIDRGTGQVSLKDLHKLNEIIKKTTKIKLDDDDK</sequence>
<proteinExistence type="predicted"/>
<dbReference type="SUPFAM" id="SSF53335">
    <property type="entry name" value="S-adenosyl-L-methionine-dependent methyltransferases"/>
    <property type="match status" value="1"/>
</dbReference>
<organism evidence="3 4">
    <name type="scientific">Microctonus aethiopoides</name>
    <dbReference type="NCBI Taxonomy" id="144406"/>
    <lineage>
        <taxon>Eukaryota</taxon>
        <taxon>Metazoa</taxon>
        <taxon>Ecdysozoa</taxon>
        <taxon>Arthropoda</taxon>
        <taxon>Hexapoda</taxon>
        <taxon>Insecta</taxon>
        <taxon>Pterygota</taxon>
        <taxon>Neoptera</taxon>
        <taxon>Endopterygota</taxon>
        <taxon>Hymenoptera</taxon>
        <taxon>Apocrita</taxon>
        <taxon>Ichneumonoidea</taxon>
        <taxon>Braconidae</taxon>
        <taxon>Euphorinae</taxon>
        <taxon>Microctonus</taxon>
    </lineage>
</organism>
<dbReference type="GO" id="GO:0008168">
    <property type="term" value="F:methyltransferase activity"/>
    <property type="evidence" value="ECO:0007669"/>
    <property type="project" value="UniProtKB-KW"/>
</dbReference>
<keyword evidence="2" id="KW-0808">Transferase</keyword>
<dbReference type="Pfam" id="PF13489">
    <property type="entry name" value="Methyltransf_23"/>
    <property type="match status" value="1"/>
</dbReference>
<dbReference type="Proteomes" id="UP001168990">
    <property type="component" value="Unassembled WGS sequence"/>
</dbReference>
<protein>
    <recommendedName>
        <fullName evidence="5">Methyltransferase type 11 domain-containing protein</fullName>
    </recommendedName>
</protein>
<comment type="caution">
    <text evidence="3">The sequence shown here is derived from an EMBL/GenBank/DDBJ whole genome shotgun (WGS) entry which is preliminary data.</text>
</comment>
<evidence type="ECO:0000313" key="3">
    <source>
        <dbReference type="EMBL" id="KAK0175850.1"/>
    </source>
</evidence>
<dbReference type="PANTHER" id="PTHR13090:SF1">
    <property type="entry name" value="ARGININE-HYDROXYLASE NDUFAF5, MITOCHONDRIAL"/>
    <property type="match status" value="1"/>
</dbReference>
<dbReference type="Gene3D" id="3.40.50.150">
    <property type="entry name" value="Vaccinia Virus protein VP39"/>
    <property type="match status" value="1"/>
</dbReference>
<evidence type="ECO:0008006" key="5">
    <source>
        <dbReference type="Google" id="ProtNLM"/>
    </source>
</evidence>
<dbReference type="InterPro" id="IPR050602">
    <property type="entry name" value="Malonyl-ACP_OMT"/>
</dbReference>
<accession>A0AA39FUR5</accession>
<gene>
    <name evidence="3" type="ORF">PV328_000050</name>
</gene>
<dbReference type="GO" id="GO:0032981">
    <property type="term" value="P:mitochondrial respiratory chain complex I assembly"/>
    <property type="evidence" value="ECO:0007669"/>
    <property type="project" value="TreeGrafter"/>
</dbReference>
<name>A0AA39FUR5_9HYME</name>
<reference evidence="3" key="1">
    <citation type="journal article" date="2023" name="bioRxiv">
        <title>Scaffold-level genome assemblies of two parasitoid biocontrol wasps reveal the parthenogenesis mechanism and an associated novel virus.</title>
        <authorList>
            <person name="Inwood S."/>
            <person name="Skelly J."/>
            <person name="Guhlin J."/>
            <person name="Harrop T."/>
            <person name="Goldson S."/>
            <person name="Dearden P."/>
        </authorList>
    </citation>
    <scope>NUCLEOTIDE SEQUENCE</scope>
    <source>
        <strain evidence="3">Irish</strain>
        <tissue evidence="3">Whole body</tissue>
    </source>
</reference>
<dbReference type="EMBL" id="JAQQBS010000001">
    <property type="protein sequence ID" value="KAK0175850.1"/>
    <property type="molecule type" value="Genomic_DNA"/>
</dbReference>
<dbReference type="AlphaFoldDB" id="A0AA39FUR5"/>
<dbReference type="CDD" id="cd02440">
    <property type="entry name" value="AdoMet_MTases"/>
    <property type="match status" value="1"/>
</dbReference>
<dbReference type="GO" id="GO:0032259">
    <property type="term" value="P:methylation"/>
    <property type="evidence" value="ECO:0007669"/>
    <property type="project" value="UniProtKB-KW"/>
</dbReference>
<dbReference type="GO" id="GO:0005739">
    <property type="term" value="C:mitochondrion"/>
    <property type="evidence" value="ECO:0007669"/>
    <property type="project" value="TreeGrafter"/>
</dbReference>
<evidence type="ECO:0000313" key="4">
    <source>
        <dbReference type="Proteomes" id="UP001168990"/>
    </source>
</evidence>
<evidence type="ECO:0000256" key="2">
    <source>
        <dbReference type="ARBA" id="ARBA00022679"/>
    </source>
</evidence>
<dbReference type="PANTHER" id="PTHR13090">
    <property type="entry name" value="ARGININE-HYDROXYLASE NDUFAF5, MITOCHONDRIAL"/>
    <property type="match status" value="1"/>
</dbReference>
<evidence type="ECO:0000256" key="1">
    <source>
        <dbReference type="ARBA" id="ARBA00022603"/>
    </source>
</evidence>
<keyword evidence="1" id="KW-0489">Methyltransferase</keyword>
<reference evidence="3" key="2">
    <citation type="submission" date="2023-03" db="EMBL/GenBank/DDBJ databases">
        <authorList>
            <person name="Inwood S.N."/>
            <person name="Skelly J.G."/>
            <person name="Guhlin J."/>
            <person name="Harrop T.W.R."/>
            <person name="Goldson S.G."/>
            <person name="Dearden P.K."/>
        </authorList>
    </citation>
    <scope>NUCLEOTIDE SEQUENCE</scope>
    <source>
        <strain evidence="3">Irish</strain>
        <tissue evidence="3">Whole body</tissue>
    </source>
</reference>